<evidence type="ECO:0000313" key="4">
    <source>
        <dbReference type="EMBL" id="PHN00672.1"/>
    </source>
</evidence>
<dbReference type="OrthoDB" id="9806134at2"/>
<dbReference type="PANTHER" id="PTHR14969">
    <property type="entry name" value="SPHINGOSINE-1-PHOSPHATE PHOSPHOHYDROLASE"/>
    <property type="match status" value="1"/>
</dbReference>
<keyword evidence="1" id="KW-0472">Membrane</keyword>
<dbReference type="EMBL" id="PDUD01000084">
    <property type="protein sequence ID" value="PHN00672.1"/>
    <property type="molecule type" value="Genomic_DNA"/>
</dbReference>
<reference evidence="4 5" key="1">
    <citation type="submission" date="2017-10" db="EMBL/GenBank/DDBJ databases">
        <title>The draft genome sequence of Lewinella nigricans NBRC 102662.</title>
        <authorList>
            <person name="Wang K."/>
        </authorList>
    </citation>
    <scope>NUCLEOTIDE SEQUENCE [LARGE SCALE GENOMIC DNA]</scope>
    <source>
        <strain evidence="4 5">NBRC 102662</strain>
    </source>
</reference>
<dbReference type="PANTHER" id="PTHR14969:SF13">
    <property type="entry name" value="AT30094P"/>
    <property type="match status" value="1"/>
</dbReference>
<dbReference type="InterPro" id="IPR036938">
    <property type="entry name" value="PAP2/HPO_sf"/>
</dbReference>
<proteinExistence type="predicted"/>
<evidence type="ECO:0000256" key="1">
    <source>
        <dbReference type="SAM" id="Phobius"/>
    </source>
</evidence>
<protein>
    <recommendedName>
        <fullName evidence="3">Phosphatidic acid phosphatase type 2/haloperoxidase domain-containing protein</fullName>
    </recommendedName>
</protein>
<feature type="transmembrane region" description="Helical" evidence="1">
    <location>
        <begin position="222"/>
        <end position="240"/>
    </location>
</feature>
<dbReference type="SMART" id="SM00014">
    <property type="entry name" value="acidPPc"/>
    <property type="match status" value="1"/>
</dbReference>
<feature type="transmembrane region" description="Helical" evidence="1">
    <location>
        <begin position="199"/>
        <end position="216"/>
    </location>
</feature>
<dbReference type="CDD" id="cd01610">
    <property type="entry name" value="PAP2_like"/>
    <property type="match status" value="1"/>
</dbReference>
<accession>A0A2D0MWL2</accession>
<dbReference type="Proteomes" id="UP000223913">
    <property type="component" value="Unassembled WGS sequence"/>
</dbReference>
<comment type="caution">
    <text evidence="4">The sequence shown here is derived from an EMBL/GenBank/DDBJ whole genome shotgun (WGS) entry which is preliminary data.</text>
</comment>
<dbReference type="Gene3D" id="1.20.144.10">
    <property type="entry name" value="Phosphatidic acid phosphatase type 2/haloperoxidase"/>
    <property type="match status" value="1"/>
</dbReference>
<keyword evidence="1" id="KW-1133">Transmembrane helix</keyword>
<keyword evidence="5" id="KW-1185">Reference proteome</keyword>
<dbReference type="AlphaFoldDB" id="A0A2D0MWL2"/>
<keyword evidence="1" id="KW-0812">Transmembrane</keyword>
<dbReference type="Pfam" id="PF01569">
    <property type="entry name" value="PAP2"/>
    <property type="match status" value="1"/>
</dbReference>
<evidence type="ECO:0000256" key="2">
    <source>
        <dbReference type="SAM" id="SignalP"/>
    </source>
</evidence>
<dbReference type="InterPro" id="IPR000326">
    <property type="entry name" value="PAP2/HPO"/>
</dbReference>
<name>A0A2D0MWL2_FLAN2</name>
<evidence type="ECO:0000313" key="5">
    <source>
        <dbReference type="Proteomes" id="UP000223913"/>
    </source>
</evidence>
<dbReference type="SUPFAM" id="SSF48317">
    <property type="entry name" value="Acid phosphatase/Vanadium-dependent haloperoxidase"/>
    <property type="match status" value="1"/>
</dbReference>
<sequence>METIMKSHLRKVLLWLCVWCCTLSVTAQEPGPYYLSLKREIVYGGVGLGTLGLGTYLRSQVGELTLMDLNIREINSFDRIATEMSSPTADKWSDYTLYASLGISGTLLLGRETRRDFLKISVLFMEVMAISNGLTQISKSIFQRPRPYVFDEHWDPIRILSSNDRAAFVSGHTSESAAGTFFFARVFSDYYPDSKLKPFIWGLSIGMPALTGYLRIRSGNHYPTDVIAGYVLGAAVGYLVPTLHKKVFRRPQKKMTPNPNF</sequence>
<feature type="chain" id="PRO_5012474613" description="Phosphatidic acid phosphatase type 2/haloperoxidase domain-containing protein" evidence="2">
    <location>
        <begin position="28"/>
        <end position="261"/>
    </location>
</feature>
<feature type="signal peptide" evidence="2">
    <location>
        <begin position="1"/>
        <end position="27"/>
    </location>
</feature>
<evidence type="ECO:0000259" key="3">
    <source>
        <dbReference type="SMART" id="SM00014"/>
    </source>
</evidence>
<feature type="domain" description="Phosphatidic acid phosphatase type 2/haloperoxidase" evidence="3">
    <location>
        <begin position="118"/>
        <end position="241"/>
    </location>
</feature>
<keyword evidence="2" id="KW-0732">Signal</keyword>
<organism evidence="4 5">
    <name type="scientific">Flavilitoribacter nigricans (strain ATCC 23147 / DSM 23189 / NBRC 102662 / NCIMB 1420 / SS-2)</name>
    <name type="common">Lewinella nigricans</name>
    <dbReference type="NCBI Taxonomy" id="1122177"/>
    <lineage>
        <taxon>Bacteria</taxon>
        <taxon>Pseudomonadati</taxon>
        <taxon>Bacteroidota</taxon>
        <taxon>Saprospiria</taxon>
        <taxon>Saprospirales</taxon>
        <taxon>Lewinellaceae</taxon>
        <taxon>Flavilitoribacter</taxon>
    </lineage>
</organism>
<gene>
    <name evidence="4" type="ORF">CRP01_41030</name>
</gene>